<gene>
    <name evidence="1" type="ORF">GCM10010862_41030</name>
</gene>
<name>A0ABQ5W9R5_9HYPH</name>
<proteinExistence type="predicted"/>
<protein>
    <recommendedName>
        <fullName evidence="3">DUF1192 domain-containing protein</fullName>
    </recommendedName>
</protein>
<dbReference type="Pfam" id="PF06698">
    <property type="entry name" value="DUF1192"/>
    <property type="match status" value="1"/>
</dbReference>
<dbReference type="InterPro" id="IPR009579">
    <property type="entry name" value="DUF1192"/>
</dbReference>
<evidence type="ECO:0000313" key="1">
    <source>
        <dbReference type="EMBL" id="GLQ56844.1"/>
    </source>
</evidence>
<dbReference type="Proteomes" id="UP001156691">
    <property type="component" value="Unassembled WGS sequence"/>
</dbReference>
<dbReference type="EMBL" id="BSNS01000022">
    <property type="protein sequence ID" value="GLQ56844.1"/>
    <property type="molecule type" value="Genomic_DNA"/>
</dbReference>
<keyword evidence="2" id="KW-1185">Reference proteome</keyword>
<accession>A0ABQ5W9R5</accession>
<dbReference type="RefSeq" id="WP_284342241.1">
    <property type="nucleotide sequence ID" value="NZ_BSNS01000022.1"/>
</dbReference>
<comment type="caution">
    <text evidence="1">The sequence shown here is derived from an EMBL/GenBank/DDBJ whole genome shotgun (WGS) entry which is preliminary data.</text>
</comment>
<organism evidence="1 2">
    <name type="scientific">Devosia nitrariae</name>
    <dbReference type="NCBI Taxonomy" id="2071872"/>
    <lineage>
        <taxon>Bacteria</taxon>
        <taxon>Pseudomonadati</taxon>
        <taxon>Pseudomonadota</taxon>
        <taxon>Alphaproteobacteria</taxon>
        <taxon>Hyphomicrobiales</taxon>
        <taxon>Devosiaceae</taxon>
        <taxon>Devosia</taxon>
    </lineage>
</organism>
<evidence type="ECO:0000313" key="2">
    <source>
        <dbReference type="Proteomes" id="UP001156691"/>
    </source>
</evidence>
<sequence length="61" mass="6913">MFEDEDAKKPTAHEVGMPLDTLSVEELTARIVLLEHEIARLRAAIEEKGKTRSQADSIFKF</sequence>
<reference evidence="2" key="1">
    <citation type="journal article" date="2019" name="Int. J. Syst. Evol. Microbiol.">
        <title>The Global Catalogue of Microorganisms (GCM) 10K type strain sequencing project: providing services to taxonomists for standard genome sequencing and annotation.</title>
        <authorList>
            <consortium name="The Broad Institute Genomics Platform"/>
            <consortium name="The Broad Institute Genome Sequencing Center for Infectious Disease"/>
            <person name="Wu L."/>
            <person name="Ma J."/>
        </authorList>
    </citation>
    <scope>NUCLEOTIDE SEQUENCE [LARGE SCALE GENOMIC DNA]</scope>
    <source>
        <strain evidence="2">NBRC 112416</strain>
    </source>
</reference>
<evidence type="ECO:0008006" key="3">
    <source>
        <dbReference type="Google" id="ProtNLM"/>
    </source>
</evidence>